<keyword evidence="3" id="KW-0443">Lipid metabolism</keyword>
<dbReference type="Pfam" id="PF13561">
    <property type="entry name" value="adh_short_C2"/>
    <property type="match status" value="1"/>
</dbReference>
<dbReference type="SMART" id="SM00822">
    <property type="entry name" value="PKS_KR"/>
    <property type="match status" value="1"/>
</dbReference>
<dbReference type="NCBIfam" id="NF009466">
    <property type="entry name" value="PRK12826.1-2"/>
    <property type="match status" value="1"/>
</dbReference>
<dbReference type="InterPro" id="IPR020904">
    <property type="entry name" value="Sc_DH/Rdtase_CS"/>
</dbReference>
<dbReference type="GO" id="GO:0016491">
    <property type="term" value="F:oxidoreductase activity"/>
    <property type="evidence" value="ECO:0007669"/>
    <property type="project" value="UniProtKB-KW"/>
</dbReference>
<feature type="domain" description="Ketoreductase" evidence="4">
    <location>
        <begin position="6"/>
        <end position="186"/>
    </location>
</feature>
<dbReference type="PANTHER" id="PTHR42879:SF2">
    <property type="entry name" value="3-OXOACYL-[ACYL-CARRIER-PROTEIN] REDUCTASE FABG"/>
    <property type="match status" value="1"/>
</dbReference>
<dbReference type="PROSITE" id="PS00061">
    <property type="entry name" value="ADH_SHORT"/>
    <property type="match status" value="1"/>
</dbReference>
<evidence type="ECO:0000259" key="4">
    <source>
        <dbReference type="SMART" id="SM00822"/>
    </source>
</evidence>
<reference evidence="5 6" key="1">
    <citation type="submission" date="2016-10" db="EMBL/GenBank/DDBJ databases">
        <authorList>
            <person name="de Groot N.N."/>
        </authorList>
    </citation>
    <scope>NUCLEOTIDE SEQUENCE [LARGE SCALE GENOMIC DNA]</scope>
    <source>
        <strain evidence="5 6">DSM 18978</strain>
    </source>
</reference>
<comment type="similarity">
    <text evidence="1">Belongs to the short-chain dehydrogenases/reductases (SDR) family.</text>
</comment>
<dbReference type="NCBIfam" id="NF005559">
    <property type="entry name" value="PRK07231.1"/>
    <property type="match status" value="1"/>
</dbReference>
<sequence length="249" mass="26539">MGLDNKVAIVSGGSRGIGREIVLSFAQSGANVVFTYFNSPDAAKGVEEAAKDLKGTVKAFHVDIRNADEVKELVKKVIDTWGTVDIVVNNAGISKDKTLPFMEHEEWKSVLETNIYGTFYLTQAAIAYLLKKKKGRIINISSISGISGIPGQTNYSASKAALLGFTRSLAKEVARYGISVNAIAPAGVETDMFRALSPKQKDTLLQNVPMGRLCSANEVADIALFLADDAMSPDYLTGATIVLDGGMGS</sequence>
<dbReference type="GO" id="GO:0008202">
    <property type="term" value="P:steroid metabolic process"/>
    <property type="evidence" value="ECO:0007669"/>
    <property type="project" value="UniProtKB-KW"/>
</dbReference>
<dbReference type="OrthoDB" id="9803333at2"/>
<protein>
    <submittedName>
        <fullName evidence="5">3-oxoacyl-[acyl-carrier-protein] reductase</fullName>
    </submittedName>
</protein>
<evidence type="ECO:0000313" key="5">
    <source>
        <dbReference type="EMBL" id="SCY70561.1"/>
    </source>
</evidence>
<keyword evidence="3" id="KW-0753">Steroid metabolism</keyword>
<dbReference type="FunFam" id="3.40.50.720:FF:000173">
    <property type="entry name" value="3-oxoacyl-[acyl-carrier protein] reductase"/>
    <property type="match status" value="1"/>
</dbReference>
<dbReference type="PANTHER" id="PTHR42879">
    <property type="entry name" value="3-OXOACYL-(ACYL-CARRIER-PROTEIN) REDUCTASE"/>
    <property type="match status" value="1"/>
</dbReference>
<dbReference type="AlphaFoldDB" id="A0A1G5I404"/>
<evidence type="ECO:0000313" key="6">
    <source>
        <dbReference type="Proteomes" id="UP000198636"/>
    </source>
</evidence>
<evidence type="ECO:0000256" key="3">
    <source>
        <dbReference type="ARBA" id="ARBA00023221"/>
    </source>
</evidence>
<dbReference type="GO" id="GO:0032787">
    <property type="term" value="P:monocarboxylic acid metabolic process"/>
    <property type="evidence" value="ECO:0007669"/>
    <property type="project" value="UniProtKB-ARBA"/>
</dbReference>
<dbReference type="InterPro" id="IPR002347">
    <property type="entry name" value="SDR_fam"/>
</dbReference>
<dbReference type="PRINTS" id="PR00081">
    <property type="entry name" value="GDHRDH"/>
</dbReference>
<dbReference type="EMBL" id="FMUS01000013">
    <property type="protein sequence ID" value="SCY70561.1"/>
    <property type="molecule type" value="Genomic_DNA"/>
</dbReference>
<dbReference type="Gene3D" id="3.40.50.720">
    <property type="entry name" value="NAD(P)-binding Rossmann-like Domain"/>
    <property type="match status" value="1"/>
</dbReference>
<dbReference type="InterPro" id="IPR036291">
    <property type="entry name" value="NAD(P)-bd_dom_sf"/>
</dbReference>
<dbReference type="InterPro" id="IPR050259">
    <property type="entry name" value="SDR"/>
</dbReference>
<keyword evidence="6" id="KW-1185">Reference proteome</keyword>
<dbReference type="Proteomes" id="UP000198636">
    <property type="component" value="Unassembled WGS sequence"/>
</dbReference>
<proteinExistence type="inferred from homology"/>
<name>A0A1G5I404_9FIRM</name>
<dbReference type="InterPro" id="IPR057326">
    <property type="entry name" value="KR_dom"/>
</dbReference>
<evidence type="ECO:0000256" key="2">
    <source>
        <dbReference type="ARBA" id="ARBA00023002"/>
    </source>
</evidence>
<organism evidence="5 6">
    <name type="scientific">Alkaliphilus peptidifermentans DSM 18978</name>
    <dbReference type="NCBI Taxonomy" id="1120976"/>
    <lineage>
        <taxon>Bacteria</taxon>
        <taxon>Bacillati</taxon>
        <taxon>Bacillota</taxon>
        <taxon>Clostridia</taxon>
        <taxon>Peptostreptococcales</taxon>
        <taxon>Natronincolaceae</taxon>
        <taxon>Alkaliphilus</taxon>
    </lineage>
</organism>
<dbReference type="SUPFAM" id="SSF51735">
    <property type="entry name" value="NAD(P)-binding Rossmann-fold domains"/>
    <property type="match status" value="1"/>
</dbReference>
<evidence type="ECO:0000256" key="1">
    <source>
        <dbReference type="ARBA" id="ARBA00006484"/>
    </source>
</evidence>
<dbReference type="PRINTS" id="PR00080">
    <property type="entry name" value="SDRFAMILY"/>
</dbReference>
<gene>
    <name evidence="5" type="ORF">SAMN03080606_02237</name>
</gene>
<accession>A0A1G5I404</accession>
<keyword evidence="2" id="KW-0560">Oxidoreductase</keyword>
<dbReference type="RefSeq" id="WP_091543327.1">
    <property type="nucleotide sequence ID" value="NZ_FMUS01000013.1"/>
</dbReference>
<dbReference type="STRING" id="1120976.SAMN03080606_02237"/>